<sequence>MSIPGQGRSGLDRVLHALGYSLQGLHAAIRNESAFRQETAAAVVLLPLALWVGRGWVEIALLTGAVALVLIVELMNTAVEAVVDRVSYEQHDLSKRAKDVGSAAVFLSILLCTGIWAAAIYHRFFA</sequence>
<name>A0ABX2EJ81_9BURK</name>
<evidence type="ECO:0000256" key="4">
    <source>
        <dbReference type="ARBA" id="ARBA00012133"/>
    </source>
</evidence>
<keyword evidence="19" id="KW-0594">Phospholipid biosynthesis</keyword>
<comment type="catalytic activity">
    <reaction evidence="21">
        <text>a 1,2-diacyl-sn-glycerol + ATP = a 1,2-diacyl-sn-glycero-3-phosphate + ADP + H(+)</text>
        <dbReference type="Rhea" id="RHEA:10272"/>
        <dbReference type="ChEBI" id="CHEBI:15378"/>
        <dbReference type="ChEBI" id="CHEBI:17815"/>
        <dbReference type="ChEBI" id="CHEBI:30616"/>
        <dbReference type="ChEBI" id="CHEBI:58608"/>
        <dbReference type="ChEBI" id="CHEBI:456216"/>
        <dbReference type="EC" id="2.7.1.107"/>
    </reaction>
</comment>
<keyword evidence="15" id="KW-0460">Magnesium</keyword>
<comment type="caution">
    <text evidence="21">Lacks conserved residue(s) required for the propagation of feature annotation.</text>
</comment>
<dbReference type="Proteomes" id="UP000737171">
    <property type="component" value="Unassembled WGS sequence"/>
</dbReference>
<dbReference type="RefSeq" id="WP_173124570.1">
    <property type="nucleotide sequence ID" value="NZ_JABRWJ010000005.1"/>
</dbReference>
<accession>A0ABX2EJ81</accession>
<keyword evidence="12 21" id="KW-0547">Nucleotide-binding</keyword>
<evidence type="ECO:0000256" key="7">
    <source>
        <dbReference type="ARBA" id="ARBA00022516"/>
    </source>
</evidence>
<organism evidence="22 23">
    <name type="scientific">Pseudaquabacterium terrae</name>
    <dbReference type="NCBI Taxonomy" id="2732868"/>
    <lineage>
        <taxon>Bacteria</taxon>
        <taxon>Pseudomonadati</taxon>
        <taxon>Pseudomonadota</taxon>
        <taxon>Betaproteobacteria</taxon>
        <taxon>Burkholderiales</taxon>
        <taxon>Sphaerotilaceae</taxon>
        <taxon>Pseudaquabacterium</taxon>
    </lineage>
</organism>
<evidence type="ECO:0000256" key="16">
    <source>
        <dbReference type="ARBA" id="ARBA00022989"/>
    </source>
</evidence>
<dbReference type="InterPro" id="IPR033718">
    <property type="entry name" value="DAGK_prok"/>
</dbReference>
<keyword evidence="11" id="KW-0479">Metal-binding</keyword>
<evidence type="ECO:0000256" key="21">
    <source>
        <dbReference type="RuleBase" id="RU363065"/>
    </source>
</evidence>
<keyword evidence="7" id="KW-0444">Lipid biosynthesis</keyword>
<dbReference type="Pfam" id="PF01219">
    <property type="entry name" value="DAGK_prokar"/>
    <property type="match status" value="1"/>
</dbReference>
<evidence type="ECO:0000256" key="13">
    <source>
        <dbReference type="ARBA" id="ARBA00022777"/>
    </source>
</evidence>
<evidence type="ECO:0000256" key="11">
    <source>
        <dbReference type="ARBA" id="ARBA00022723"/>
    </source>
</evidence>
<keyword evidence="16 21" id="KW-1133">Transmembrane helix</keyword>
<evidence type="ECO:0000256" key="8">
    <source>
        <dbReference type="ARBA" id="ARBA00022519"/>
    </source>
</evidence>
<keyword evidence="10 21" id="KW-0812">Transmembrane</keyword>
<comment type="subcellular location">
    <subcellularLocation>
        <location evidence="2 21">Cell inner membrane</location>
        <topology evidence="2 21">Multi-pass membrane protein</topology>
    </subcellularLocation>
</comment>
<dbReference type="PROSITE" id="PS01069">
    <property type="entry name" value="DAGK_PROKAR"/>
    <property type="match status" value="1"/>
</dbReference>
<evidence type="ECO:0000256" key="20">
    <source>
        <dbReference type="ARBA" id="ARBA00023264"/>
    </source>
</evidence>
<evidence type="ECO:0000313" key="23">
    <source>
        <dbReference type="Proteomes" id="UP000737171"/>
    </source>
</evidence>
<evidence type="ECO:0000256" key="2">
    <source>
        <dbReference type="ARBA" id="ARBA00004429"/>
    </source>
</evidence>
<evidence type="ECO:0000256" key="14">
    <source>
        <dbReference type="ARBA" id="ARBA00022840"/>
    </source>
</evidence>
<dbReference type="PANTHER" id="PTHR34299:SF1">
    <property type="entry name" value="DIACYLGLYCEROL KINASE"/>
    <property type="match status" value="1"/>
</dbReference>
<evidence type="ECO:0000256" key="10">
    <source>
        <dbReference type="ARBA" id="ARBA00022692"/>
    </source>
</evidence>
<evidence type="ECO:0000256" key="12">
    <source>
        <dbReference type="ARBA" id="ARBA00022741"/>
    </source>
</evidence>
<keyword evidence="8 21" id="KW-0997">Cell inner membrane</keyword>
<evidence type="ECO:0000256" key="6">
    <source>
        <dbReference type="ARBA" id="ARBA00022475"/>
    </source>
</evidence>
<keyword evidence="17 21" id="KW-0443">Lipid metabolism</keyword>
<evidence type="ECO:0000256" key="3">
    <source>
        <dbReference type="ARBA" id="ARBA00005967"/>
    </source>
</evidence>
<dbReference type="InterPro" id="IPR000829">
    <property type="entry name" value="DAGK"/>
</dbReference>
<keyword evidence="14 21" id="KW-0067">ATP-binding</keyword>
<evidence type="ECO:0000256" key="19">
    <source>
        <dbReference type="ARBA" id="ARBA00023209"/>
    </source>
</evidence>
<proteinExistence type="inferred from homology"/>
<evidence type="ECO:0000256" key="1">
    <source>
        <dbReference type="ARBA" id="ARBA00001946"/>
    </source>
</evidence>
<keyword evidence="13 21" id="KW-0418">Kinase</keyword>
<evidence type="ECO:0000256" key="5">
    <source>
        <dbReference type="ARBA" id="ARBA00017575"/>
    </source>
</evidence>
<evidence type="ECO:0000256" key="15">
    <source>
        <dbReference type="ARBA" id="ARBA00022842"/>
    </source>
</evidence>
<comment type="cofactor">
    <cofactor evidence="1">
        <name>Mg(2+)</name>
        <dbReference type="ChEBI" id="CHEBI:18420"/>
    </cofactor>
</comment>
<evidence type="ECO:0000256" key="9">
    <source>
        <dbReference type="ARBA" id="ARBA00022679"/>
    </source>
</evidence>
<feature type="transmembrane region" description="Helical" evidence="21">
    <location>
        <begin position="100"/>
        <end position="121"/>
    </location>
</feature>
<keyword evidence="9 21" id="KW-0808">Transferase</keyword>
<comment type="function">
    <text evidence="21">Catalyzes the ATP-dependent phosphorylation of sn-l,2-diacylglycerol (DAG) to phosphatidic acid. Involved in the recycling of diacylglycerol produced as a by-product during membrane-derived oligosaccharide (MDO) biosynthesis.</text>
</comment>
<dbReference type="InterPro" id="IPR036945">
    <property type="entry name" value="DAGK_sf"/>
</dbReference>
<comment type="similarity">
    <text evidence="3 21">Belongs to the bacterial diacylglycerol kinase family.</text>
</comment>
<protein>
    <recommendedName>
        <fullName evidence="5 21">Diacylglycerol kinase</fullName>
        <ecNumber evidence="4 21">2.7.1.107</ecNumber>
    </recommendedName>
</protein>
<dbReference type="CDD" id="cd14264">
    <property type="entry name" value="DAGK_IM"/>
    <property type="match status" value="1"/>
</dbReference>
<keyword evidence="20 21" id="KW-1208">Phospholipid metabolism</keyword>
<feature type="transmembrane region" description="Helical" evidence="21">
    <location>
        <begin position="59"/>
        <end position="79"/>
    </location>
</feature>
<reference evidence="22 23" key="1">
    <citation type="submission" date="2020-05" db="EMBL/GenBank/DDBJ databases">
        <title>Aquincola sp. isolate from soil.</title>
        <authorList>
            <person name="Han J."/>
            <person name="Kim D.-U."/>
        </authorList>
    </citation>
    <scope>NUCLEOTIDE SEQUENCE [LARGE SCALE GENOMIC DNA]</scope>
    <source>
        <strain evidence="22 23">S2</strain>
    </source>
</reference>
<dbReference type="PANTHER" id="PTHR34299">
    <property type="entry name" value="DIACYLGLYCEROL KINASE"/>
    <property type="match status" value="1"/>
</dbReference>
<keyword evidence="23" id="KW-1185">Reference proteome</keyword>
<dbReference type="GO" id="GO:0016301">
    <property type="term" value="F:kinase activity"/>
    <property type="evidence" value="ECO:0007669"/>
    <property type="project" value="UniProtKB-KW"/>
</dbReference>
<evidence type="ECO:0000313" key="22">
    <source>
        <dbReference type="EMBL" id="NRF68650.1"/>
    </source>
</evidence>
<dbReference type="EC" id="2.7.1.107" evidence="4 21"/>
<keyword evidence="18 21" id="KW-0472">Membrane</keyword>
<gene>
    <name evidence="22" type="ORF">HLB44_16785</name>
</gene>
<evidence type="ECO:0000256" key="17">
    <source>
        <dbReference type="ARBA" id="ARBA00023098"/>
    </source>
</evidence>
<comment type="caution">
    <text evidence="22">The sequence shown here is derived from an EMBL/GenBank/DDBJ whole genome shotgun (WGS) entry which is preliminary data.</text>
</comment>
<keyword evidence="6" id="KW-1003">Cell membrane</keyword>
<dbReference type="Gene3D" id="1.10.287.3610">
    <property type="match status" value="1"/>
</dbReference>
<evidence type="ECO:0000256" key="18">
    <source>
        <dbReference type="ARBA" id="ARBA00023136"/>
    </source>
</evidence>
<dbReference type="EMBL" id="JABRWJ010000005">
    <property type="protein sequence ID" value="NRF68650.1"/>
    <property type="molecule type" value="Genomic_DNA"/>
</dbReference>